<keyword evidence="2" id="KW-1185">Reference proteome</keyword>
<dbReference type="Proteomes" id="UP000215059">
    <property type="component" value="Unassembled WGS sequence"/>
</dbReference>
<protein>
    <recommendedName>
        <fullName evidence="3">YtxH domain-containing protein</fullName>
    </recommendedName>
</protein>
<dbReference type="InterPro" id="IPR024623">
    <property type="entry name" value="YtxH"/>
</dbReference>
<dbReference type="AlphaFoldDB" id="A0A235F787"/>
<dbReference type="PANTHER" id="PTHR35792:SF3">
    <property type="entry name" value="IG HYPOTHETICAL 17707"/>
    <property type="match status" value="1"/>
</dbReference>
<reference evidence="1 2" key="1">
    <citation type="submission" date="2017-07" db="EMBL/GenBank/DDBJ databases">
        <title>Fictibacillus sp. nov. GDSW-R2A3 Genome sequencing and assembly.</title>
        <authorList>
            <person name="Mayilraj S."/>
        </authorList>
    </citation>
    <scope>NUCLEOTIDE SEQUENCE [LARGE SCALE GENOMIC DNA]</scope>
    <source>
        <strain evidence="1 2">GDSW-R2A3</strain>
    </source>
</reference>
<dbReference type="InterPro" id="IPR052928">
    <property type="entry name" value="Desiccation-related_membrane"/>
</dbReference>
<name>A0A235F787_9BACL</name>
<dbReference type="Pfam" id="PF12732">
    <property type="entry name" value="YtxH"/>
    <property type="match status" value="1"/>
</dbReference>
<comment type="caution">
    <text evidence="1">The sequence shown here is derived from an EMBL/GenBank/DDBJ whole genome shotgun (WGS) entry which is preliminary data.</text>
</comment>
<dbReference type="RefSeq" id="WP_094253316.1">
    <property type="nucleotide sequence ID" value="NZ_JBHLXL010000001.1"/>
</dbReference>
<proteinExistence type="predicted"/>
<evidence type="ECO:0000313" key="2">
    <source>
        <dbReference type="Proteomes" id="UP000215059"/>
    </source>
</evidence>
<evidence type="ECO:0000313" key="1">
    <source>
        <dbReference type="EMBL" id="OYD56827.1"/>
    </source>
</evidence>
<organism evidence="1 2">
    <name type="scientific">Fictibacillus aquaticus</name>
    <dbReference type="NCBI Taxonomy" id="2021314"/>
    <lineage>
        <taxon>Bacteria</taxon>
        <taxon>Bacillati</taxon>
        <taxon>Bacillota</taxon>
        <taxon>Bacilli</taxon>
        <taxon>Bacillales</taxon>
        <taxon>Fictibacillaceae</taxon>
        <taxon>Fictibacillus</taxon>
    </lineage>
</organism>
<dbReference type="OrthoDB" id="2692215at2"/>
<sequence length="90" mass="9889">MSKKKSVITGFAIGTVVTAATALLTTPKAGKEVREDLKKGMDKVKTSISNVKREGILLKDRISFAKKEQKEAMEEVAADTAEEEMMEDKQ</sequence>
<evidence type="ECO:0008006" key="3">
    <source>
        <dbReference type="Google" id="ProtNLM"/>
    </source>
</evidence>
<dbReference type="EMBL" id="NOII01000010">
    <property type="protein sequence ID" value="OYD56827.1"/>
    <property type="molecule type" value="Genomic_DNA"/>
</dbReference>
<dbReference type="PANTHER" id="PTHR35792">
    <property type="entry name" value="GENERAL STRESS PROTEIN"/>
    <property type="match status" value="1"/>
</dbReference>
<accession>A0A235F787</accession>
<gene>
    <name evidence="1" type="ORF">CGZ90_14830</name>
</gene>